<organism evidence="2 3">
    <name type="scientific">Candidatus Syntropharchaeum butanivorans</name>
    <dbReference type="NCBI Taxonomy" id="1839936"/>
    <lineage>
        <taxon>Archaea</taxon>
        <taxon>Methanobacteriati</taxon>
        <taxon>Methanobacteriota</taxon>
        <taxon>Stenosarchaea group</taxon>
        <taxon>Methanomicrobia</taxon>
        <taxon>Methanosarcinales</taxon>
        <taxon>ANME-2 cluster</taxon>
        <taxon>Candidatus Syntropharchaeum</taxon>
    </lineage>
</organism>
<dbReference type="Proteomes" id="UP000185779">
    <property type="component" value="Unassembled WGS sequence"/>
</dbReference>
<dbReference type="EMBL" id="LYOR01000003">
    <property type="protein sequence ID" value="OFV66197.1"/>
    <property type="molecule type" value="Genomic_DNA"/>
</dbReference>
<proteinExistence type="predicted"/>
<evidence type="ECO:0000313" key="3">
    <source>
        <dbReference type="Proteomes" id="UP000185779"/>
    </source>
</evidence>
<sequence length="51" mass="5886">MLKEKDSWTTKEVQELIEAEFGVSYSSWQVKRILKSFGMRYALSEGLQEAG</sequence>
<name>A0A1F2P4G7_9EURY</name>
<dbReference type="AlphaFoldDB" id="A0A1F2P4G7"/>
<comment type="caution">
    <text evidence="2">The sequence shown here is derived from an EMBL/GenBank/DDBJ whole genome shotgun (WGS) entry which is preliminary data.</text>
</comment>
<dbReference type="InterPro" id="IPR025959">
    <property type="entry name" value="Winged_HTH_dom"/>
</dbReference>
<protein>
    <submittedName>
        <fullName evidence="2">Transcriptional regulator</fullName>
    </submittedName>
</protein>
<accession>A0A1F2P4G7</accession>
<keyword evidence="3" id="KW-1185">Reference proteome</keyword>
<reference evidence="2" key="1">
    <citation type="submission" date="2016-05" db="EMBL/GenBank/DDBJ databases">
        <title>Microbial consortia oxidize butane by reversing methanogenesis.</title>
        <authorList>
            <person name="Laso-Perez R."/>
            <person name="Richter M."/>
            <person name="Wegener G."/>
            <person name="Musat F."/>
        </authorList>
    </citation>
    <scope>NUCLEOTIDE SEQUENCE [LARGE SCALE GENOMIC DNA]</scope>
    <source>
        <strain evidence="2">BOX1</strain>
    </source>
</reference>
<evidence type="ECO:0000313" key="2">
    <source>
        <dbReference type="EMBL" id="OFV66197.1"/>
    </source>
</evidence>
<gene>
    <name evidence="2" type="ORF">SBU_000739</name>
</gene>
<dbReference type="Pfam" id="PF13592">
    <property type="entry name" value="HTH_33"/>
    <property type="match status" value="1"/>
</dbReference>
<evidence type="ECO:0000259" key="1">
    <source>
        <dbReference type="Pfam" id="PF13592"/>
    </source>
</evidence>
<dbReference type="STRING" id="1839936.SBU_000739"/>
<feature type="domain" description="Winged helix-turn helix" evidence="1">
    <location>
        <begin position="5"/>
        <end position="41"/>
    </location>
</feature>